<protein>
    <submittedName>
        <fullName evidence="3">Uncharacterized protein</fullName>
    </submittedName>
</protein>
<name>A0A8C6WFW1_9GOBI</name>
<accession>A0A8C6WFW1</accession>
<organism evidence="3 4">
    <name type="scientific">Neogobius melanostomus</name>
    <name type="common">round goby</name>
    <dbReference type="NCBI Taxonomy" id="47308"/>
    <lineage>
        <taxon>Eukaryota</taxon>
        <taxon>Metazoa</taxon>
        <taxon>Chordata</taxon>
        <taxon>Craniata</taxon>
        <taxon>Vertebrata</taxon>
        <taxon>Euteleostomi</taxon>
        <taxon>Actinopterygii</taxon>
        <taxon>Neopterygii</taxon>
        <taxon>Teleostei</taxon>
        <taxon>Neoteleostei</taxon>
        <taxon>Acanthomorphata</taxon>
        <taxon>Gobiaria</taxon>
        <taxon>Gobiiformes</taxon>
        <taxon>Gobioidei</taxon>
        <taxon>Gobiidae</taxon>
        <taxon>Benthophilinae</taxon>
        <taxon>Neogobiini</taxon>
        <taxon>Neogobius</taxon>
    </lineage>
</organism>
<feature type="coiled-coil region" evidence="1">
    <location>
        <begin position="20"/>
        <end position="47"/>
    </location>
</feature>
<dbReference type="SUPFAM" id="SSF58113">
    <property type="entry name" value="Apolipoprotein A-I"/>
    <property type="match status" value="1"/>
</dbReference>
<evidence type="ECO:0000256" key="1">
    <source>
        <dbReference type="SAM" id="Coils"/>
    </source>
</evidence>
<dbReference type="Proteomes" id="UP000694523">
    <property type="component" value="Unplaced"/>
</dbReference>
<dbReference type="Gene3D" id="1.20.120.20">
    <property type="entry name" value="Apolipoprotein"/>
    <property type="match status" value="1"/>
</dbReference>
<keyword evidence="2" id="KW-0732">Signal</keyword>
<sequence>MKYAIIAALFVFALAQGSLAQDASQDLAQVTQVLEDMKNKMTEEVNKLLQTDFSNQAQTWIESSKTQLEAMAPQMQEQMKGLMTTMEEQMKPLQAQMQPMMENLQKQMEGIFQKLTEQAQAIAN</sequence>
<keyword evidence="4" id="KW-1185">Reference proteome</keyword>
<proteinExistence type="predicted"/>
<feature type="signal peptide" evidence="2">
    <location>
        <begin position="1"/>
        <end position="20"/>
    </location>
</feature>
<dbReference type="Ensembl" id="ENSNMLT00000004986.1">
    <property type="protein sequence ID" value="ENSNMLP00000004346.1"/>
    <property type="gene ID" value="ENSNMLG00000003215.1"/>
</dbReference>
<reference evidence="3" key="1">
    <citation type="submission" date="2025-08" db="UniProtKB">
        <authorList>
            <consortium name="Ensembl"/>
        </authorList>
    </citation>
    <scope>IDENTIFICATION</scope>
</reference>
<feature type="chain" id="PRO_5034930407" evidence="2">
    <location>
        <begin position="21"/>
        <end position="124"/>
    </location>
</feature>
<evidence type="ECO:0000313" key="3">
    <source>
        <dbReference type="Ensembl" id="ENSNMLP00000004346.1"/>
    </source>
</evidence>
<reference evidence="3" key="2">
    <citation type="submission" date="2025-09" db="UniProtKB">
        <authorList>
            <consortium name="Ensembl"/>
        </authorList>
    </citation>
    <scope>IDENTIFICATION</scope>
</reference>
<dbReference type="AlphaFoldDB" id="A0A8C6WFW1"/>
<evidence type="ECO:0000313" key="4">
    <source>
        <dbReference type="Proteomes" id="UP000694523"/>
    </source>
</evidence>
<evidence type="ECO:0000256" key="2">
    <source>
        <dbReference type="SAM" id="SignalP"/>
    </source>
</evidence>
<keyword evidence="1" id="KW-0175">Coiled coil</keyword>